<dbReference type="Proteomes" id="UP000095552">
    <property type="component" value="Unassembled WGS sequence"/>
</dbReference>
<dbReference type="OrthoDB" id="5933722at2"/>
<dbReference type="GO" id="GO:0022857">
    <property type="term" value="F:transmembrane transporter activity"/>
    <property type="evidence" value="ECO:0007669"/>
    <property type="project" value="TreeGrafter"/>
</dbReference>
<dbReference type="InterPro" id="IPR050250">
    <property type="entry name" value="Macrolide_Exporter_MacB"/>
</dbReference>
<keyword evidence="10" id="KW-1185">Reference proteome</keyword>
<accession>A0A1E5SZX0</accession>
<evidence type="ECO:0008006" key="11">
    <source>
        <dbReference type="Google" id="ProtNLM"/>
    </source>
</evidence>
<gene>
    <name evidence="9" type="ORF">BFP71_14470</name>
</gene>
<keyword evidence="5 6" id="KW-0472">Membrane</keyword>
<name>A0A1E5SZX0_9BACT</name>
<dbReference type="AlphaFoldDB" id="A0A1E5SZX0"/>
<comment type="caution">
    <text evidence="9">The sequence shown here is derived from an EMBL/GenBank/DDBJ whole genome shotgun (WGS) entry which is preliminary data.</text>
</comment>
<feature type="transmembrane region" description="Helical" evidence="6">
    <location>
        <begin position="409"/>
        <end position="432"/>
    </location>
</feature>
<evidence type="ECO:0000313" key="10">
    <source>
        <dbReference type="Proteomes" id="UP000095552"/>
    </source>
</evidence>
<evidence type="ECO:0000256" key="5">
    <source>
        <dbReference type="ARBA" id="ARBA00023136"/>
    </source>
</evidence>
<evidence type="ECO:0000256" key="3">
    <source>
        <dbReference type="ARBA" id="ARBA00022692"/>
    </source>
</evidence>
<evidence type="ECO:0000259" key="8">
    <source>
        <dbReference type="Pfam" id="PF12704"/>
    </source>
</evidence>
<dbReference type="NCBIfam" id="NF038404">
    <property type="entry name" value="perm_prefix_2"/>
    <property type="match status" value="1"/>
</dbReference>
<dbReference type="GO" id="GO:0005886">
    <property type="term" value="C:plasma membrane"/>
    <property type="evidence" value="ECO:0007669"/>
    <property type="project" value="UniProtKB-SubCell"/>
</dbReference>
<dbReference type="Pfam" id="PF12704">
    <property type="entry name" value="MacB_PCD"/>
    <property type="match status" value="2"/>
</dbReference>
<keyword evidence="2" id="KW-1003">Cell membrane</keyword>
<dbReference type="Pfam" id="PF02687">
    <property type="entry name" value="FtsX"/>
    <property type="match status" value="2"/>
</dbReference>
<feature type="transmembrane region" description="Helical" evidence="6">
    <location>
        <begin position="751"/>
        <end position="775"/>
    </location>
</feature>
<dbReference type="InterPro" id="IPR047699">
    <property type="entry name" value="Permease_put_prefix"/>
</dbReference>
<dbReference type="PANTHER" id="PTHR30572">
    <property type="entry name" value="MEMBRANE COMPONENT OF TRANSPORTER-RELATED"/>
    <property type="match status" value="1"/>
</dbReference>
<feature type="transmembrane region" description="Helical" evidence="6">
    <location>
        <begin position="96"/>
        <end position="119"/>
    </location>
</feature>
<evidence type="ECO:0000259" key="7">
    <source>
        <dbReference type="Pfam" id="PF02687"/>
    </source>
</evidence>
<evidence type="ECO:0000256" key="4">
    <source>
        <dbReference type="ARBA" id="ARBA00022989"/>
    </source>
</evidence>
<evidence type="ECO:0000313" key="9">
    <source>
        <dbReference type="EMBL" id="OEK04656.1"/>
    </source>
</evidence>
<proteinExistence type="predicted"/>
<feature type="transmembrane region" description="Helical" evidence="6">
    <location>
        <begin position="359"/>
        <end position="380"/>
    </location>
</feature>
<dbReference type="InterPro" id="IPR025857">
    <property type="entry name" value="MacB_PCD"/>
</dbReference>
<dbReference type="RefSeq" id="WP_069836160.1">
    <property type="nucleotide sequence ID" value="NZ_MDGQ01000005.1"/>
</dbReference>
<evidence type="ECO:0000256" key="2">
    <source>
        <dbReference type="ARBA" id="ARBA00022475"/>
    </source>
</evidence>
<feature type="domain" description="MacB-like periplasmic core" evidence="8">
    <location>
        <begin position="509"/>
        <end position="669"/>
    </location>
</feature>
<organism evidence="9 10">
    <name type="scientific">Roseivirga misakiensis</name>
    <dbReference type="NCBI Taxonomy" id="1563681"/>
    <lineage>
        <taxon>Bacteria</taxon>
        <taxon>Pseudomonadati</taxon>
        <taxon>Bacteroidota</taxon>
        <taxon>Cytophagia</taxon>
        <taxon>Cytophagales</taxon>
        <taxon>Roseivirgaceae</taxon>
        <taxon>Roseivirga</taxon>
    </lineage>
</organism>
<protein>
    <recommendedName>
        <fullName evidence="11">Cell division protein FtsX</fullName>
    </recommendedName>
</protein>
<feature type="domain" description="ABC3 transporter permease C-terminal" evidence="7">
    <location>
        <begin position="364"/>
        <end position="480"/>
    </location>
</feature>
<evidence type="ECO:0000256" key="1">
    <source>
        <dbReference type="ARBA" id="ARBA00004651"/>
    </source>
</evidence>
<feature type="transmembrane region" description="Helical" evidence="6">
    <location>
        <begin position="452"/>
        <end position="476"/>
    </location>
</feature>
<dbReference type="PANTHER" id="PTHR30572:SF18">
    <property type="entry name" value="ABC-TYPE MACROLIDE FAMILY EXPORT SYSTEM PERMEASE COMPONENT 2"/>
    <property type="match status" value="1"/>
</dbReference>
<comment type="subcellular location">
    <subcellularLocation>
        <location evidence="1">Cell membrane</location>
        <topology evidence="1">Multi-pass membrane protein</topology>
    </subcellularLocation>
</comment>
<dbReference type="EMBL" id="MDGQ01000005">
    <property type="protein sequence ID" value="OEK04656.1"/>
    <property type="molecule type" value="Genomic_DNA"/>
</dbReference>
<feature type="transmembrane region" description="Helical" evidence="6">
    <location>
        <begin position="839"/>
        <end position="858"/>
    </location>
</feature>
<sequence>MSPFDHEPPQWALKFLRFYCKPRALEIIEGDAYELFYKRIENEGLKTARKRFSWDVLKFFRLRYIKGLEDIETLNNIIMVKNYIKISFRSLVKQRFYSLINIGGLAIGLAACLLIAMYVSHELSYDKYHDGADRIYRLNGNSPARLAIQSKTDIPEIEETLRIQGPFDQTFKVGDKVFKETNGFNADSTFHKIFTVDFIEGNPEEALTEPNAMVLSQTLANKLFGYESAVGKTIQVDGENTLVTGVVADPPQNTHWKYNFINSYPKESWVLVGNWTANNFKTYAKIEKGSEPEVVQEKLKELAAEYQGPLIAKYSGHASYEDYLASGGRERNFGMIPMTAIHLEYPDFSFGSGGDINNVYVFSAIAIFILIIACINFMNLSTARSAMRSKEVGMRKVLGSRRRQLINQFLVESMMVSLFSMVLALGLSALLLNGFNLLANRTFNFQDLFDGVVLLQLFGLVLIVGLLAGSYPAFVLSNFKPVKALKGDATQGGKGSAILRKGLVAFQFAISIFLIVSTTVVFQQLKFLSNQKLGFDASQVMVVKNANSLDQKRETFKTRLAQFPSVENVSMSNSYISGGMSDWTYQTMEDNPRSYGFINLFVTDTYLETMGLNLTEGRNFTNQLVTDTANVLINEAAKRWLGGDKVIGQKLTRGDGEDYTVIGVVNDFNFESLKRDVEPMILRMMGKDGRLEEDWYSANYISIRISDNYLETVGRVEDLWKETVSDEPFEYIFLDESFNALYENEQRFGKLFSASSGLAIIIACLGLFALAAFTLERRYKEIAVRKVLGASVKSITLMILKSFTQLVVLGAIVAIPVGYMVMQDWLQEFAYQISLNNPLIWVIPALFVAIIAWLTVSFQSVRTATANPIKALRSE</sequence>
<feature type="domain" description="MacB-like periplasmic core" evidence="8">
    <location>
        <begin position="98"/>
        <end position="301"/>
    </location>
</feature>
<keyword evidence="4 6" id="KW-1133">Transmembrane helix</keyword>
<feature type="transmembrane region" description="Helical" evidence="6">
    <location>
        <begin position="503"/>
        <end position="522"/>
    </location>
</feature>
<evidence type="ECO:0000256" key="6">
    <source>
        <dbReference type="SAM" id="Phobius"/>
    </source>
</evidence>
<dbReference type="STRING" id="1563681.BFP71_14470"/>
<feature type="domain" description="ABC3 transporter permease C-terminal" evidence="7">
    <location>
        <begin position="756"/>
        <end position="858"/>
    </location>
</feature>
<keyword evidence="3 6" id="KW-0812">Transmembrane</keyword>
<reference evidence="9 10" key="1">
    <citation type="submission" date="2016-08" db="EMBL/GenBank/DDBJ databases">
        <title>Draft genome of Fabibacter sp. strain SK-8.</title>
        <authorList>
            <person name="Wong S.-K."/>
            <person name="Hamasaki K."/>
            <person name="Yoshizawa S."/>
        </authorList>
    </citation>
    <scope>NUCLEOTIDE SEQUENCE [LARGE SCALE GENOMIC DNA]</scope>
    <source>
        <strain evidence="9 10">SK-8</strain>
    </source>
</reference>
<feature type="transmembrane region" description="Helical" evidence="6">
    <location>
        <begin position="795"/>
        <end position="819"/>
    </location>
</feature>
<dbReference type="InterPro" id="IPR003838">
    <property type="entry name" value="ABC3_permease_C"/>
</dbReference>